<feature type="transmembrane region" description="Helical" evidence="2">
    <location>
        <begin position="3639"/>
        <end position="3661"/>
    </location>
</feature>
<evidence type="ECO:0000259" key="3">
    <source>
        <dbReference type="Pfam" id="PF12697"/>
    </source>
</evidence>
<name>A0ABQ6ME60_9STRA</name>
<protein>
    <recommendedName>
        <fullName evidence="3">AB hydrolase-1 domain-containing protein</fullName>
    </recommendedName>
</protein>
<keyword evidence="2" id="KW-1133">Transmembrane helix</keyword>
<gene>
    <name evidence="4" type="ORF">TeGR_g14875</name>
</gene>
<dbReference type="PANTHER" id="PTHR43798:SF33">
    <property type="entry name" value="HYDROLASE, PUTATIVE (AFU_ORTHOLOGUE AFUA_2G14860)-RELATED"/>
    <property type="match status" value="1"/>
</dbReference>
<evidence type="ECO:0000256" key="2">
    <source>
        <dbReference type="SAM" id="Phobius"/>
    </source>
</evidence>
<feature type="region of interest" description="Disordered" evidence="1">
    <location>
        <begin position="2773"/>
        <end position="2808"/>
    </location>
</feature>
<feature type="compositionally biased region" description="Gly residues" evidence="1">
    <location>
        <begin position="2788"/>
        <end position="2800"/>
    </location>
</feature>
<accession>A0ABQ6ME60</accession>
<dbReference type="EMBL" id="BRYB01000178">
    <property type="protein sequence ID" value="GMI24658.1"/>
    <property type="molecule type" value="Genomic_DNA"/>
</dbReference>
<feature type="compositionally biased region" description="Basic and acidic residues" evidence="1">
    <location>
        <begin position="2773"/>
        <end position="2786"/>
    </location>
</feature>
<comment type="caution">
    <text evidence="4">The sequence shown here is derived from an EMBL/GenBank/DDBJ whole genome shotgun (WGS) entry which is preliminary data.</text>
</comment>
<proteinExistence type="predicted"/>
<keyword evidence="2" id="KW-0472">Membrane</keyword>
<dbReference type="Gene3D" id="3.40.50.1820">
    <property type="entry name" value="alpha/beta hydrolase"/>
    <property type="match status" value="2"/>
</dbReference>
<evidence type="ECO:0000313" key="4">
    <source>
        <dbReference type="EMBL" id="GMI24658.1"/>
    </source>
</evidence>
<dbReference type="InterPro" id="IPR050266">
    <property type="entry name" value="AB_hydrolase_sf"/>
</dbReference>
<organism evidence="4 5">
    <name type="scientific">Tetraparma gracilis</name>
    <dbReference type="NCBI Taxonomy" id="2962635"/>
    <lineage>
        <taxon>Eukaryota</taxon>
        <taxon>Sar</taxon>
        <taxon>Stramenopiles</taxon>
        <taxon>Ochrophyta</taxon>
        <taxon>Bolidophyceae</taxon>
        <taxon>Parmales</taxon>
        <taxon>Triparmaceae</taxon>
        <taxon>Tetraparma</taxon>
    </lineage>
</organism>
<dbReference type="Proteomes" id="UP001165060">
    <property type="component" value="Unassembled WGS sequence"/>
</dbReference>
<dbReference type="PANTHER" id="PTHR43798">
    <property type="entry name" value="MONOACYLGLYCEROL LIPASE"/>
    <property type="match status" value="1"/>
</dbReference>
<keyword evidence="5" id="KW-1185">Reference proteome</keyword>
<dbReference type="SUPFAM" id="SSF53474">
    <property type="entry name" value="alpha/beta-Hydrolases"/>
    <property type="match status" value="2"/>
</dbReference>
<feature type="domain" description="AB hydrolase-1" evidence="3">
    <location>
        <begin position="2899"/>
        <end position="3063"/>
    </location>
</feature>
<dbReference type="InterPro" id="IPR000073">
    <property type="entry name" value="AB_hydrolase_1"/>
</dbReference>
<dbReference type="InterPro" id="IPR029058">
    <property type="entry name" value="AB_hydrolase_fold"/>
</dbReference>
<evidence type="ECO:0000313" key="5">
    <source>
        <dbReference type="Proteomes" id="UP001165060"/>
    </source>
</evidence>
<dbReference type="Pfam" id="PF12697">
    <property type="entry name" value="Abhydrolase_6"/>
    <property type="match status" value="1"/>
</dbReference>
<reference evidence="4 5" key="1">
    <citation type="journal article" date="2023" name="Commun. Biol.">
        <title>Genome analysis of Parmales, the sister group of diatoms, reveals the evolutionary specialization of diatoms from phago-mixotrophs to photoautotrophs.</title>
        <authorList>
            <person name="Ban H."/>
            <person name="Sato S."/>
            <person name="Yoshikawa S."/>
            <person name="Yamada K."/>
            <person name="Nakamura Y."/>
            <person name="Ichinomiya M."/>
            <person name="Sato N."/>
            <person name="Blanc-Mathieu R."/>
            <person name="Endo H."/>
            <person name="Kuwata A."/>
            <person name="Ogata H."/>
        </authorList>
    </citation>
    <scope>NUCLEOTIDE SEQUENCE [LARGE SCALE GENOMIC DNA]</scope>
</reference>
<evidence type="ECO:0000256" key="1">
    <source>
        <dbReference type="SAM" id="MobiDB-lite"/>
    </source>
</evidence>
<keyword evidence="2" id="KW-0812">Transmembrane</keyword>
<sequence>MERENSLLQYQVSSLSLSLSQARSRHKSRRHNLASRLALARLSAALRSCFAALLRGWRSRVRRCFLRWSARPPLRTFESALSLFQRTADRFRNRAARMAFQRWVVRVAAVYAAAGAVATLSGKVSTYHLKKALKQWAWHTTNSNLAILHRSCTRSLTRHGLSLAESLLLRWRHRRLHRALLMLKIAQHTSSLREALHTTLSSHVASTLSLSFSLFSKVCKTRSLKLLRSAHNRWARFTSLSRESAHRRNRCYACLAKSASLYSKQSLRLSLRRWRERAAYLRGAQARFGLAVRILSNREQAEKTKALFDSWSRWRKVLSDELVATVEDMRSQAEVLARSTTNLRRAKALRFLSIVATNYASNATLASFHQWLCFAQASRTDEISKRTKLMLIVRMLDSRATATSFQRWRGEVDGILAAEASLETRKTRLVKMVSRKLAMAVRLAFLRLKQASVAEAKLQHLREAAAKKIVLMVVASSKHACAQSFIAWWRVMNNERIAETKASADRLTRSTAAASIKQAMLRNLSKSLGRGWRAWKSFTLYRRIQSNNRYLGVDMVKRTVAAITKKSVVRAFNAWLGEVQLYRQQQDAITSNVRAMLHVVERILHRAVAASFSTWVSYLQSLKYWAMVREQEAAQDKLHEEMRKNQHNSGVRMLRFIFESHNNKQVLSSFNLLKATNQLYKRKRKLLQHVIFKMTRNNLFSAFQLWSESIFHTKQHQAERRRQAKLVYMTLLKLQHSQYASVFAVLKREVAAARELSKKRQMATRLLRTYAFKNLSDKTSFALHLWKQVVKQARESAQTLSSALASTLSLSLKCKTFIVRRAFSKWMDVKRHYDYVHMHSNKQVVRMGNAFLKLIRSALLRAFLRWHQHNNLRRQAHAASLLNREIDEYHDKLAVYQATQNSYGAMLMKRVATQMQKRVLSIAFSTIIRNVGLKYHCKKRFLRIFFKWTRMQTASAFKRWHHFSTESSHKRRFKESAFEFGAKTIVSLATRGELHRLNRAWRTWCWWCGHHAHEERHSSAIHLHRTHHKDQFYKLACKFAFSYTQHWVHRGWLTWVDNVNDMREAEIELERKRTKMTLVLRRVGSKVLGLGFYSWRAAVETERGAEALRKQMIMASSNTIKLYFNRVFHAALTAALTKWKALCAAKKKEARSLHSYFQRAVNRQLSEGFETWRVVVWDTKEAERREADKVATMKRVLSHLARTLLSQHFLCWLREANYARDEEERRRLAAQTIFTSLQRFVNGSIFRGFNTWKRAVERKITAEHVSSTLTLYSDTRFLCGLKILQKTTRAMGKQQLQAAFIVWRVKCRAETDRSRAFAVVSRMGMSRNKKLLIRAVITWRGNAQLCTSMLSGGALRLKAKRGSANAMRRMLSSKIARNIEAAFALWKFDTSAAKSIYDMKTNAATLVLKSIQRSLKLKCGRAFFSWSHEVKKHTRLKHVFTRSFCNRAYARALQSWKLHTRHSQKADENKSRCCYQLRKVVARSLNQQLSASFYHLVVATKSGHVSKNQREQATFSLVGVYKRWQLKDLSRSLSTWKQHTAQARQQSRMDQLVALTELNSTDITGIMKSNALRTIAMVMRGMLRGMVTQFWLKWKAAIWGLRVLESHEDMLFLEKKRKVNVMLHVLKKLQNQQVNKCFHNWRFKTNDQRHKEVEREEACRALRRMMLGKQGRMVEKAWRTWLRCHSTQEIMFNRALANDPLGELDRRMDETERRLLMIRRRDIASKVMRGWISGKLLSSWEKWKRFVLNRINFELGGQSLVRVTGRVVRRQMNKKVWAAWRTWRDLTTSFRVRALTLHLGGFVIADKMVGLGRKHLSRGFSRWHHATERIRASGERRGEGMLLLCSSVNRVAKAMEQREVGRGFRGWRSAAAELTREEVAAKEKVGRMRRVLLGWTRRRLRDGFSNWKKRGTIAKSYKRGLSVVYAAVLRAMQVKTSTAFYTWVDKSAEAARKEVLLRRVISKLMRAKLQRGWAFWRRGAWCVDMAQQAKKREEEAKKTGVKFLWLKRTKMCLGSSFALWRVQVEGQIGDVRRAAEVIEKRRTGLDRTFRLVSRWLAGRLGAGFGVWKGALEGWRRERAWMELVRSHAAKSLGGVVRQLVFRRILQGWRVWVGLVWGEAELRKKKRLAFDCMGRTVRNMFHGLLVNAWRKWNEKLAAFGRVGEGIARMKGVLSRIERGAVLRGWNSWTSFAHGVVVKGWKEKVSTVRMRNMVLGMVKRELRLGLEKWKFELKKVRVLEVVEKSVKRMQWGRRMVAWKKWERVARDERDAEDRAKREKARTGELLERMTRRMRKGVVWAGWKRWTEVQRRGKAVEVMGRVTKRLLKREEGKAWMAWRHVVKRMRVAELEKLLEAQLKAGGGGKMMALVYSGAIRKWGKAWRQWRFVCHMLALREERRRGMMRGYIQKMAGGNLYISFTKWKKVCIWGRDLVEKDVEREKWKRILGGKRVHAVLQGGSLRMLLRGVRKWKEAAEWERRREAGVERGGLAMVRCMRRYVGGVKGRAWRKWREGVVTGVKMRLREDVKRLALKAVLGKLVGAEKAWGFNGWAWAARSMERRQWVVGKQVAFLRRWGGEGRKQGLRHGWGLLVAACAWKRSRERVLKAGSEKMGRLMGRLLQKPRTSRCMEEYWGRWREEVRETRLRAKDWQVGGRIVGGRWKREGERVLRESFGRWAGAVREEVVAEERGGRGRVEDRLERAEEKLGAVERELEQERRTRLELERERETWLAEKMGWERERQEREEEERAERERKLAEREERLRVEEAERVLRVEEAERQREAKRKKEEEGGGGGGGGRGGGGEGRGRSDSRTAEKLELLNTKHRMGCWALSVVANNWQHRVCGAVWKKWAGAVQANRWEASGAQAAWDSFVSDTTSMYASEGIQTDCMPKQWNTDQPYKGTILLLHGFTACPQQYFETYQHLNDAGYNVLAPLLPGHGLDFNWVPVYENDGPWYAPWSRQKLVNWKGDDVVDRLASSNDEFAAYVDRLNAVMKEVPGERVVSGLSLGGAVAMLTGATTVSADDTPLYTRQLISVPLMDFGDAILSTVLGLASKWSWTANIKQGWGDGCEVERRAGRAGICAFRMGQVNQAKVLGEETLGLLKATSKTSTHTQVVYVEGDAAVSNDKVRELYDTYTGDKAKCVNDAAIGHSFLSRFDNPTQDKYWLYETHQRVAGWLAQVTSTSWDTRIPSTPSNEVITGDPAFLVTSGTNSNENNDPRCALDCTTGNCGYTWACADDNACGSVPPVNRRRQLRSAPKAFPSAPEFITHPAFENHVEDASVLTEADKERVLRELMHEHKPELAARNLKAATGIEDKWAAHVMEWMNGNHQDQCVPLHLPAGGDPTSPKGLAILVHGFSNCPDDIREWGETIAAEGFEVIIPLLPGHGAAWSEYEGTVTDDFSNLPAKSSDGLGAYQQFVELLAGFATDYDGEVMIGGMGLGASLAHMAANEDADLFSRVLLVSPFYGLADTDEADAFLAMNTVTSDEWGSTTEARLGWDDATANEIQACEKEREQGRPGYCHFQVDHINAAIDVGAAAVGMDVPANTQVVASAGDLFSSISRVEEVAAKGAHYCAYSNANGALVSDYSSPWEERWWRQSVMHGSAQFLAHGKEFATTGQNTCDADVGAAMGSGGGGGKGGGGALYYITVGALAFVSTTLVGVIVAKIKQGRKASDEEMLNNKL</sequence>